<name>A0A7J7MKA8_9MAGN</name>
<evidence type="ECO:0000313" key="6">
    <source>
        <dbReference type="EMBL" id="KAF6155220.1"/>
    </source>
</evidence>
<dbReference type="GO" id="GO:0016757">
    <property type="term" value="F:glycosyltransferase activity"/>
    <property type="evidence" value="ECO:0007669"/>
    <property type="project" value="UniProtKB-KW"/>
</dbReference>
<dbReference type="PANTHER" id="PTHR31042:SF70">
    <property type="entry name" value="OS01G0695200 PROTEIN"/>
    <property type="match status" value="1"/>
</dbReference>
<keyword evidence="7" id="KW-1185">Reference proteome</keyword>
<evidence type="ECO:0000256" key="5">
    <source>
        <dbReference type="ARBA" id="ARBA00023180"/>
    </source>
</evidence>
<accession>A0A7J7MKA8</accession>
<dbReference type="Proteomes" id="UP000541444">
    <property type="component" value="Unassembled WGS sequence"/>
</dbReference>
<evidence type="ECO:0000256" key="2">
    <source>
        <dbReference type="ARBA" id="ARBA00022676"/>
    </source>
</evidence>
<reference evidence="6 7" key="1">
    <citation type="journal article" date="2020" name="IScience">
        <title>Genome Sequencing of the Endangered Kingdonia uniflora (Circaeasteraceae, Ranunculales) Reveals Potential Mechanisms of Evolutionary Specialization.</title>
        <authorList>
            <person name="Sun Y."/>
            <person name="Deng T."/>
            <person name="Zhang A."/>
            <person name="Moore M.J."/>
            <person name="Landis J.B."/>
            <person name="Lin N."/>
            <person name="Zhang H."/>
            <person name="Zhang X."/>
            <person name="Huang J."/>
            <person name="Zhang X."/>
            <person name="Sun H."/>
            <person name="Wang H."/>
        </authorList>
    </citation>
    <scope>NUCLEOTIDE SEQUENCE [LARGE SCALE GENOMIC DNA]</scope>
    <source>
        <strain evidence="6">TB1705</strain>
        <tissue evidence="6">Leaf</tissue>
    </source>
</reference>
<evidence type="ECO:0000256" key="3">
    <source>
        <dbReference type="ARBA" id="ARBA00022679"/>
    </source>
</evidence>
<comment type="subcellular location">
    <subcellularLocation>
        <location evidence="1">Membrane</location>
        <topology evidence="1">Single-pass type II membrane protein</topology>
    </subcellularLocation>
</comment>
<dbReference type="GO" id="GO:0016020">
    <property type="term" value="C:membrane"/>
    <property type="evidence" value="ECO:0007669"/>
    <property type="project" value="UniProtKB-SubCell"/>
</dbReference>
<dbReference type="PANTHER" id="PTHR31042">
    <property type="entry name" value="CORE-2/I-BRANCHING BETA-1,6-N-ACETYLGLUCOSAMINYLTRANSFERASE FAMILY PROTEIN-RELATED"/>
    <property type="match status" value="1"/>
</dbReference>
<dbReference type="InterPro" id="IPR003406">
    <property type="entry name" value="Glyco_trans_14"/>
</dbReference>
<evidence type="ECO:0000256" key="4">
    <source>
        <dbReference type="ARBA" id="ARBA00023136"/>
    </source>
</evidence>
<gene>
    <name evidence="6" type="ORF">GIB67_019746</name>
</gene>
<keyword evidence="5" id="KW-0325">Glycoprotein</keyword>
<evidence type="ECO:0000256" key="1">
    <source>
        <dbReference type="ARBA" id="ARBA00004606"/>
    </source>
</evidence>
<protein>
    <submittedName>
        <fullName evidence="6">Uncharacterized protein</fullName>
    </submittedName>
</protein>
<keyword evidence="3" id="KW-0808">Transferase</keyword>
<keyword evidence="4" id="KW-0472">Membrane</keyword>
<dbReference type="InterPro" id="IPR044174">
    <property type="entry name" value="BC10-like"/>
</dbReference>
<dbReference type="OrthoDB" id="191334at2759"/>
<dbReference type="Pfam" id="PF02485">
    <property type="entry name" value="Branch"/>
    <property type="match status" value="1"/>
</dbReference>
<sequence length="327" mass="36987">MKPTTESNPDVVAGHEDLAGEVGETSETTVRKCTIDEGDDTEQFAVVIGVPPFDVLTENFVNSWHHKVPVTKATRKVYDENRTTRAITRVTQIIQSIPPVEVLVWNMVGGRDVVRMLNCSAFHDTKLGEVPLQGDFSAEHMIFGERLHTISKQKTSRQLSKSIQVVWGESSMIAAEILLFEEVLEDVANQRFVLRSDSCVPLHNFSYIYNYVMSSSRSFMDSFVDVKGDRYHTKMSSIIPKDKWRKGSKWVALVRRQVEVVVDDDIILPVLKKYCKRRPPIDHDCIRQVKNKPSLDALLSDICISTSAAPTFLAAHHFINEFSHGKV</sequence>
<dbReference type="EMBL" id="JACGCM010001428">
    <property type="protein sequence ID" value="KAF6155220.1"/>
    <property type="molecule type" value="Genomic_DNA"/>
</dbReference>
<evidence type="ECO:0000313" key="7">
    <source>
        <dbReference type="Proteomes" id="UP000541444"/>
    </source>
</evidence>
<comment type="caution">
    <text evidence="6">The sequence shown here is derived from an EMBL/GenBank/DDBJ whole genome shotgun (WGS) entry which is preliminary data.</text>
</comment>
<organism evidence="6 7">
    <name type="scientific">Kingdonia uniflora</name>
    <dbReference type="NCBI Taxonomy" id="39325"/>
    <lineage>
        <taxon>Eukaryota</taxon>
        <taxon>Viridiplantae</taxon>
        <taxon>Streptophyta</taxon>
        <taxon>Embryophyta</taxon>
        <taxon>Tracheophyta</taxon>
        <taxon>Spermatophyta</taxon>
        <taxon>Magnoliopsida</taxon>
        <taxon>Ranunculales</taxon>
        <taxon>Circaeasteraceae</taxon>
        <taxon>Kingdonia</taxon>
    </lineage>
</organism>
<proteinExistence type="predicted"/>
<keyword evidence="2" id="KW-0328">Glycosyltransferase</keyword>
<dbReference type="AlphaFoldDB" id="A0A7J7MKA8"/>